<accession>A0AAV1Z3T9</accession>
<dbReference type="InterPro" id="IPR049166">
    <property type="entry name" value="GH39_cat"/>
</dbReference>
<organism evidence="8 9">
    <name type="scientific">Larinioides sclopetarius</name>
    <dbReference type="NCBI Taxonomy" id="280406"/>
    <lineage>
        <taxon>Eukaryota</taxon>
        <taxon>Metazoa</taxon>
        <taxon>Ecdysozoa</taxon>
        <taxon>Arthropoda</taxon>
        <taxon>Chelicerata</taxon>
        <taxon>Arachnida</taxon>
        <taxon>Araneae</taxon>
        <taxon>Araneomorphae</taxon>
        <taxon>Entelegynae</taxon>
        <taxon>Araneoidea</taxon>
        <taxon>Araneidae</taxon>
        <taxon>Larinioides</taxon>
    </lineage>
</organism>
<dbReference type="InterPro" id="IPR051923">
    <property type="entry name" value="Glycosyl_Hydrolase_39"/>
</dbReference>
<reference evidence="8 9" key="1">
    <citation type="submission" date="2024-04" db="EMBL/GenBank/DDBJ databases">
        <authorList>
            <person name="Rising A."/>
            <person name="Reimegard J."/>
            <person name="Sonavane S."/>
            <person name="Akerstrom W."/>
            <person name="Nylinder S."/>
            <person name="Hedman E."/>
            <person name="Kallberg Y."/>
        </authorList>
    </citation>
    <scope>NUCLEOTIDE SEQUENCE [LARGE SCALE GENOMIC DNA]</scope>
</reference>
<evidence type="ECO:0000259" key="6">
    <source>
        <dbReference type="Pfam" id="PF01229"/>
    </source>
</evidence>
<dbReference type="GO" id="GO:0003940">
    <property type="term" value="F:L-iduronidase activity"/>
    <property type="evidence" value="ECO:0007669"/>
    <property type="project" value="TreeGrafter"/>
</dbReference>
<dbReference type="Gene3D" id="2.60.40.1500">
    <property type="entry name" value="Glycosyl hydrolase domain, family 39"/>
    <property type="match status" value="1"/>
</dbReference>
<evidence type="ECO:0000256" key="3">
    <source>
        <dbReference type="ARBA" id="ARBA00023295"/>
    </source>
</evidence>
<comment type="caution">
    <text evidence="8">The sequence shown here is derived from an EMBL/GenBank/DDBJ whole genome shotgun (WGS) entry which is preliminary data.</text>
</comment>
<dbReference type="Proteomes" id="UP001497382">
    <property type="component" value="Unassembled WGS sequence"/>
</dbReference>
<evidence type="ECO:0000313" key="9">
    <source>
        <dbReference type="Proteomes" id="UP001497382"/>
    </source>
</evidence>
<dbReference type="PANTHER" id="PTHR12631:SF8">
    <property type="entry name" value="ALPHA-L-IDURONIDASE"/>
    <property type="match status" value="1"/>
</dbReference>
<dbReference type="PRINTS" id="PR00745">
    <property type="entry name" value="GLHYDRLASE39"/>
</dbReference>
<dbReference type="SUPFAM" id="SSF51011">
    <property type="entry name" value="Glycosyl hydrolase domain"/>
    <property type="match status" value="1"/>
</dbReference>
<feature type="chain" id="PRO_5043516806" description="Alpha-L-iduronidase" evidence="5">
    <location>
        <begin position="22"/>
        <end position="661"/>
    </location>
</feature>
<feature type="signal peptide" evidence="5">
    <location>
        <begin position="1"/>
        <end position="21"/>
    </location>
</feature>
<keyword evidence="5" id="KW-0732">Signal</keyword>
<evidence type="ECO:0000256" key="4">
    <source>
        <dbReference type="PIRSR" id="PIRSR600514-1"/>
    </source>
</evidence>
<dbReference type="PANTHER" id="PTHR12631">
    <property type="entry name" value="ALPHA-L-IDURONIDASE"/>
    <property type="match status" value="1"/>
</dbReference>
<keyword evidence="9" id="KW-1185">Reference proteome</keyword>
<dbReference type="PROSITE" id="PS01027">
    <property type="entry name" value="GLYCOSYL_HYDROL_F39"/>
    <property type="match status" value="1"/>
</dbReference>
<comment type="similarity">
    <text evidence="1">Belongs to the glycosyl hydrolase 39 family.</text>
</comment>
<protein>
    <recommendedName>
        <fullName evidence="10">Alpha-L-iduronidase</fullName>
    </recommendedName>
</protein>
<dbReference type="InterPro" id="IPR013783">
    <property type="entry name" value="Ig-like_fold"/>
</dbReference>
<dbReference type="InterPro" id="IPR017853">
    <property type="entry name" value="GH"/>
</dbReference>
<evidence type="ECO:0000256" key="5">
    <source>
        <dbReference type="SAM" id="SignalP"/>
    </source>
</evidence>
<dbReference type="AlphaFoldDB" id="A0AAV1Z3T9"/>
<gene>
    <name evidence="8" type="ORF">LARSCL_LOCUS2277</name>
</gene>
<evidence type="ECO:0000256" key="1">
    <source>
        <dbReference type="ARBA" id="ARBA00008875"/>
    </source>
</evidence>
<feature type="domain" description="Glycosyl hydrolases family 39 N-terminal catalytic" evidence="6">
    <location>
        <begin position="51"/>
        <end position="540"/>
    </location>
</feature>
<keyword evidence="2" id="KW-0378">Hydrolase</keyword>
<evidence type="ECO:0000313" key="8">
    <source>
        <dbReference type="EMBL" id="CAL1264995.1"/>
    </source>
</evidence>
<evidence type="ECO:0000259" key="7">
    <source>
        <dbReference type="Pfam" id="PF21200"/>
    </source>
</evidence>
<proteinExistence type="inferred from homology"/>
<dbReference type="Pfam" id="PF21200">
    <property type="entry name" value="Glyco_hydro_39_C"/>
    <property type="match status" value="1"/>
</dbReference>
<evidence type="ECO:0000256" key="2">
    <source>
        <dbReference type="ARBA" id="ARBA00022801"/>
    </source>
</evidence>
<dbReference type="SUPFAM" id="SSF51445">
    <property type="entry name" value="(Trans)glycosidases"/>
    <property type="match status" value="1"/>
</dbReference>
<dbReference type="Pfam" id="PF01229">
    <property type="entry name" value="Glyco_hydro_39"/>
    <property type="match status" value="1"/>
</dbReference>
<dbReference type="Gene3D" id="2.60.40.10">
    <property type="entry name" value="Immunoglobulins"/>
    <property type="match status" value="1"/>
</dbReference>
<dbReference type="EMBL" id="CAXIEN010000015">
    <property type="protein sequence ID" value="CAL1264995.1"/>
    <property type="molecule type" value="Genomic_DNA"/>
</dbReference>
<keyword evidence="3" id="KW-0326">Glycosidase</keyword>
<dbReference type="InterPro" id="IPR049167">
    <property type="entry name" value="GH39_C"/>
</dbReference>
<sequence>MQISILLHFMIYTILLSDSAGLESVNEVSKKNILKSEPSKTDIQKYQLFIKNEVIFQNLKPFWKSTGLCPPDPHEESYNFLLSPDMKLNIFHIGSLPRKGISQVRIHWMLDLVQMRVSHFKVEYDFSRLDKLIYLLWENDLQPGFELMGNPSNYFNDFENEIQVYLWKDLINKLAVHYIDMFGIDYVMKWNFETWNEPDHHDFDKLNFTIQGFLNYYDACSEGLFSADKRLRFGGPGGSCRIPTKGHSPICWALLHHCSYGKNYFTGKKGVRLDFISFHKKGNGSSNFIIDEEIETIHYIFSNFPSYINTSFYNDEADPLKNWSLPQWWRADSTYAAMVIKIILNHIYFYYVEKGSDLVKDAKFNLLSNDNAFLSYFPNQFTERTLLARFQVNNTYPKYVEFIRKPVYAVFGLLSKLCPNILSSNLTNGGGDLLNNWGNNIGALATHCVSQEEISIILYNSADTYKNGSTANVDVFLNTSYLKENTSARWSILEVNNWKSNPYLVWKNIGMPSYPSIEDFVLMKSKEEPYMKGPYVFPNSTLWKIQLDVLNPSVTLIHICKKPQKLYQVKNIRFLQVWNKTLQISWTDQNNRCLSSYIILYSFDLYGSYHRLNKKRLLFPSYWHTCYSKKIKCNIRGFYKVFAVDYWGRHGPSSESFHFKG</sequence>
<feature type="domain" description="Alpha-L-iduronidase C-terminal" evidence="7">
    <location>
        <begin position="572"/>
        <end position="659"/>
    </location>
</feature>
<name>A0AAV1Z3T9_9ARAC</name>
<evidence type="ECO:0008006" key="10">
    <source>
        <dbReference type="Google" id="ProtNLM"/>
    </source>
</evidence>
<dbReference type="GO" id="GO:0005975">
    <property type="term" value="P:carbohydrate metabolic process"/>
    <property type="evidence" value="ECO:0007669"/>
    <property type="project" value="InterPro"/>
</dbReference>
<dbReference type="Gene3D" id="3.20.20.80">
    <property type="entry name" value="Glycosidases"/>
    <property type="match status" value="1"/>
</dbReference>
<dbReference type="InterPro" id="IPR000514">
    <property type="entry name" value="Glyco_hydro_39"/>
</dbReference>
<dbReference type="InterPro" id="IPR049165">
    <property type="entry name" value="GH39_as"/>
</dbReference>
<feature type="active site" description="Proton donor" evidence="4">
    <location>
        <position position="197"/>
    </location>
</feature>